<comment type="caution">
    <text evidence="3">The sequence shown here is derived from an EMBL/GenBank/DDBJ whole genome shotgun (WGS) entry which is preliminary data.</text>
</comment>
<evidence type="ECO:0000259" key="2">
    <source>
        <dbReference type="SMART" id="SM00635"/>
    </source>
</evidence>
<sequence length="361" mass="39640">MKKKTKKFRMCRYFTVGCLAVVMAFFLWGSVNKSLPVQAALYEYGDEAINKIGNSYRDKNGRYILKVGDTMTFTATYSVYSYKTGIRWTISNPSVLQYAGGSSSSYTRTVRGVSPGVSTLNGIITSYYFGPNFTQDVQDADNPFPIHVVEPLSGATLSHTTMALAPGATGKIDLMTITPDSLYSLFVTERSYASSDTSVATVDNSGNIQALKNGTTTISFMGDGRALASCVLTVSDGTNNSNNSSGNRNNSVSSGGKSGMNRGKVKELSLLGSRSLRVQIKRDTNASGYQIQYSTNKKFKKNKTKTVNLKKNKKTTKVLKKLKKGKKYYIRVRSFKKTRSGNSTTKVFGRWSKIIVSKKIK</sequence>
<dbReference type="InterPro" id="IPR013783">
    <property type="entry name" value="Ig-like_fold"/>
</dbReference>
<accession>A0A9D2J871</accession>
<dbReference type="InterPro" id="IPR003343">
    <property type="entry name" value="Big_2"/>
</dbReference>
<proteinExistence type="predicted"/>
<dbReference type="SUPFAM" id="SSF49373">
    <property type="entry name" value="Invasin/intimin cell-adhesion fragments"/>
    <property type="match status" value="1"/>
</dbReference>
<dbReference type="Pfam" id="PF02368">
    <property type="entry name" value="Big_2"/>
    <property type="match status" value="1"/>
</dbReference>
<evidence type="ECO:0000313" key="3">
    <source>
        <dbReference type="EMBL" id="HIZ40073.1"/>
    </source>
</evidence>
<evidence type="ECO:0000313" key="4">
    <source>
        <dbReference type="Proteomes" id="UP000824049"/>
    </source>
</evidence>
<name>A0A9D2J871_9FIRM</name>
<feature type="compositionally biased region" description="Low complexity" evidence="1">
    <location>
        <begin position="237"/>
        <end position="261"/>
    </location>
</feature>
<protein>
    <submittedName>
        <fullName evidence="3">Ig-like domain-containing protein</fullName>
    </submittedName>
</protein>
<evidence type="ECO:0000256" key="1">
    <source>
        <dbReference type="SAM" id="MobiDB-lite"/>
    </source>
</evidence>
<gene>
    <name evidence="3" type="ORF">H9968_09165</name>
</gene>
<reference evidence="3" key="2">
    <citation type="submission" date="2021-04" db="EMBL/GenBank/DDBJ databases">
        <authorList>
            <person name="Gilroy R."/>
        </authorList>
    </citation>
    <scope>NUCLEOTIDE SEQUENCE</scope>
    <source>
        <strain evidence="3">CHK179-28034</strain>
    </source>
</reference>
<feature type="region of interest" description="Disordered" evidence="1">
    <location>
        <begin position="237"/>
        <end position="264"/>
    </location>
</feature>
<dbReference type="AlphaFoldDB" id="A0A9D2J871"/>
<dbReference type="Gene3D" id="2.60.40.10">
    <property type="entry name" value="Immunoglobulins"/>
    <property type="match status" value="1"/>
</dbReference>
<dbReference type="InterPro" id="IPR036116">
    <property type="entry name" value="FN3_sf"/>
</dbReference>
<dbReference type="SMART" id="SM00635">
    <property type="entry name" value="BID_2"/>
    <property type="match status" value="1"/>
</dbReference>
<dbReference type="Proteomes" id="UP000824049">
    <property type="component" value="Unassembled WGS sequence"/>
</dbReference>
<dbReference type="EMBL" id="DXBR01000085">
    <property type="protein sequence ID" value="HIZ40073.1"/>
    <property type="molecule type" value="Genomic_DNA"/>
</dbReference>
<organism evidence="3 4">
    <name type="scientific">Candidatus Anaerobutyricum stercoris</name>
    <dbReference type="NCBI Taxonomy" id="2838457"/>
    <lineage>
        <taxon>Bacteria</taxon>
        <taxon>Bacillati</taxon>
        <taxon>Bacillota</taxon>
        <taxon>Clostridia</taxon>
        <taxon>Lachnospirales</taxon>
        <taxon>Lachnospiraceae</taxon>
        <taxon>Anaerobutyricum</taxon>
    </lineage>
</organism>
<dbReference type="Gene3D" id="2.60.40.1080">
    <property type="match status" value="1"/>
</dbReference>
<dbReference type="InterPro" id="IPR008964">
    <property type="entry name" value="Invasin/intimin_cell_adhesion"/>
</dbReference>
<reference evidence="3" key="1">
    <citation type="journal article" date="2021" name="PeerJ">
        <title>Extensive microbial diversity within the chicken gut microbiome revealed by metagenomics and culture.</title>
        <authorList>
            <person name="Gilroy R."/>
            <person name="Ravi A."/>
            <person name="Getino M."/>
            <person name="Pursley I."/>
            <person name="Horton D.L."/>
            <person name="Alikhan N.F."/>
            <person name="Baker D."/>
            <person name="Gharbi K."/>
            <person name="Hall N."/>
            <person name="Watson M."/>
            <person name="Adriaenssens E.M."/>
            <person name="Foster-Nyarko E."/>
            <person name="Jarju S."/>
            <person name="Secka A."/>
            <person name="Antonio M."/>
            <person name="Oren A."/>
            <person name="Chaudhuri R.R."/>
            <person name="La Ragione R."/>
            <person name="Hildebrand F."/>
            <person name="Pallen M.J."/>
        </authorList>
    </citation>
    <scope>NUCLEOTIDE SEQUENCE</scope>
    <source>
        <strain evidence="3">CHK179-28034</strain>
    </source>
</reference>
<dbReference type="SUPFAM" id="SSF49265">
    <property type="entry name" value="Fibronectin type III"/>
    <property type="match status" value="1"/>
</dbReference>
<feature type="domain" description="BIG2" evidence="2">
    <location>
        <begin position="151"/>
        <end position="231"/>
    </location>
</feature>